<dbReference type="Pfam" id="PF16257">
    <property type="entry name" value="UxaE"/>
    <property type="match status" value="1"/>
</dbReference>
<dbReference type="Proteomes" id="UP001281447">
    <property type="component" value="Unassembled WGS sequence"/>
</dbReference>
<dbReference type="InterPro" id="IPR032586">
    <property type="entry name" value="UxaE"/>
</dbReference>
<keyword evidence="2" id="KW-1185">Reference proteome</keyword>
<gene>
    <name evidence="1" type="ORF">RWE15_05805</name>
</gene>
<organism evidence="1 2">
    <name type="scientific">Tigheibacillus halophilus</name>
    <dbReference type="NCBI Taxonomy" id="361280"/>
    <lineage>
        <taxon>Bacteria</taxon>
        <taxon>Bacillati</taxon>
        <taxon>Bacillota</taxon>
        <taxon>Bacilli</taxon>
        <taxon>Bacillales</taxon>
        <taxon>Bacillaceae</taxon>
        <taxon>Tigheibacillus</taxon>
    </lineage>
</organism>
<proteinExistence type="predicted"/>
<evidence type="ECO:0000313" key="1">
    <source>
        <dbReference type="EMBL" id="MDY0394082.1"/>
    </source>
</evidence>
<accession>A0ABU5C422</accession>
<sequence length="330" mass="37201">MEHVGSVLKELGEGKLPSSDDNIKIYEKSLTTSEHTKLLMINDHKAKYLLAAGEGELYDALEGDTVNDLGKVCPLSHANRLVLNRYFDYTVPRAFGTKAATMGLGDRLGLASPGHIETVRNRRVKPILAQQSIRELTLTNRTMNDMLDAAAFAVFQEGYKDGYGADGDHIKTEEDIKYALGLGVSMLTLDCSDQIQKKYESATEEEIRSDYDALDEATKSHYKEAYLNKTCHLDGLEITFDEVTLMKNVLLYGDAITYMAHVYDAYISKLDRDFDFEISIDETETITTPSQHFFVANELKLRHVAVASLAPRFCGEFQKRHRLYWRFGAV</sequence>
<protein>
    <submittedName>
        <fullName evidence="1">Tagaturonate epimerase family protein</fullName>
    </submittedName>
</protein>
<reference evidence="1 2" key="1">
    <citation type="submission" date="2023-10" db="EMBL/GenBank/DDBJ databases">
        <title>Virgibacillus halophilus 5B73C genome.</title>
        <authorList>
            <person name="Miliotis G."/>
            <person name="Sengupta P."/>
            <person name="Hameed A."/>
            <person name="Chuvochina M."/>
            <person name="Mcdonagh F."/>
            <person name="Simpson A.C."/>
            <person name="Singh N.K."/>
            <person name="Rekha P.D."/>
            <person name="Raman K."/>
            <person name="Hugenholtz P."/>
            <person name="Venkateswaran K."/>
        </authorList>
    </citation>
    <scope>NUCLEOTIDE SEQUENCE [LARGE SCALE GENOMIC DNA]</scope>
    <source>
        <strain evidence="1 2">5B73C</strain>
    </source>
</reference>
<name>A0ABU5C422_9BACI</name>
<comment type="caution">
    <text evidence="1">The sequence shown here is derived from an EMBL/GenBank/DDBJ whole genome shotgun (WGS) entry which is preliminary data.</text>
</comment>
<dbReference type="EMBL" id="JAWDIP010000003">
    <property type="protein sequence ID" value="MDY0394082.1"/>
    <property type="molecule type" value="Genomic_DNA"/>
</dbReference>
<evidence type="ECO:0000313" key="2">
    <source>
        <dbReference type="Proteomes" id="UP001281447"/>
    </source>
</evidence>